<dbReference type="SUPFAM" id="SSF48403">
    <property type="entry name" value="Ankyrin repeat"/>
    <property type="match status" value="1"/>
</dbReference>
<evidence type="ECO:0000313" key="4">
    <source>
        <dbReference type="Proteomes" id="UP000887572"/>
    </source>
</evidence>
<sequence>MDAIDRDLLGACCAGELEAVNQAIENGANLDVPDEYGHTPLMKAAMCGHIPILDTLLANGANVAAQDSQGITALGYAVVEGYLDVCEKLVSGRAGVHQMAFDGLRSPWLIACAEGQYDIVEMFVIASGQLKNLDHANADGKTGLILACTKQRIPTMQFLREQGADVNKKDRFALDYATELHLDFP</sequence>
<reference evidence="5 6" key="1">
    <citation type="submission" date="2022-11" db="UniProtKB">
        <authorList>
            <consortium name="WormBaseParasite"/>
        </authorList>
    </citation>
    <scope>IDENTIFICATION</scope>
</reference>
<evidence type="ECO:0000256" key="2">
    <source>
        <dbReference type="ARBA" id="ARBA00023043"/>
    </source>
</evidence>
<accession>A0A914HUL2</accession>
<keyword evidence="1" id="KW-0677">Repeat</keyword>
<feature type="repeat" description="ANK" evidence="3">
    <location>
        <begin position="36"/>
        <end position="68"/>
    </location>
</feature>
<dbReference type="InterPro" id="IPR036770">
    <property type="entry name" value="Ankyrin_rpt-contain_sf"/>
</dbReference>
<dbReference type="Pfam" id="PF12796">
    <property type="entry name" value="Ank_2"/>
    <property type="match status" value="2"/>
</dbReference>
<evidence type="ECO:0000313" key="6">
    <source>
        <dbReference type="WBParaSite" id="Gr19_v10_g4815.t1"/>
    </source>
</evidence>
<evidence type="ECO:0000256" key="3">
    <source>
        <dbReference type="PROSITE-ProRule" id="PRU00023"/>
    </source>
</evidence>
<keyword evidence="2 3" id="KW-0040">ANK repeat</keyword>
<protein>
    <submittedName>
        <fullName evidence="5 6">Ankyrin repeat domain-containing protein</fullName>
    </submittedName>
</protein>
<dbReference type="Gene3D" id="1.25.40.20">
    <property type="entry name" value="Ankyrin repeat-containing domain"/>
    <property type="match status" value="1"/>
</dbReference>
<dbReference type="PANTHER" id="PTHR24171">
    <property type="entry name" value="ANKYRIN REPEAT DOMAIN-CONTAINING PROTEIN 39-RELATED"/>
    <property type="match status" value="1"/>
</dbReference>
<keyword evidence="4" id="KW-1185">Reference proteome</keyword>
<evidence type="ECO:0000256" key="1">
    <source>
        <dbReference type="ARBA" id="ARBA00022737"/>
    </source>
</evidence>
<name>A0A914HUL2_GLORO</name>
<dbReference type="WBParaSite" id="Gr19_v10_g4813.t1">
    <property type="protein sequence ID" value="Gr19_v10_g4813.t1"/>
    <property type="gene ID" value="Gr19_v10_g4813"/>
</dbReference>
<dbReference type="PROSITE" id="PS50088">
    <property type="entry name" value="ANK_REPEAT"/>
    <property type="match status" value="2"/>
</dbReference>
<organism evidence="4 6">
    <name type="scientific">Globodera rostochiensis</name>
    <name type="common">Golden nematode worm</name>
    <name type="synonym">Heterodera rostochiensis</name>
    <dbReference type="NCBI Taxonomy" id="31243"/>
    <lineage>
        <taxon>Eukaryota</taxon>
        <taxon>Metazoa</taxon>
        <taxon>Ecdysozoa</taxon>
        <taxon>Nematoda</taxon>
        <taxon>Chromadorea</taxon>
        <taxon>Rhabditida</taxon>
        <taxon>Tylenchina</taxon>
        <taxon>Tylenchomorpha</taxon>
        <taxon>Tylenchoidea</taxon>
        <taxon>Heteroderidae</taxon>
        <taxon>Heteroderinae</taxon>
        <taxon>Globodera</taxon>
    </lineage>
</organism>
<dbReference type="AlphaFoldDB" id="A0A914HUL2"/>
<dbReference type="PRINTS" id="PR01415">
    <property type="entry name" value="ANKYRIN"/>
</dbReference>
<dbReference type="Proteomes" id="UP000887572">
    <property type="component" value="Unplaced"/>
</dbReference>
<proteinExistence type="predicted"/>
<evidence type="ECO:0000313" key="5">
    <source>
        <dbReference type="WBParaSite" id="Gr19_v10_g4813.t1"/>
    </source>
</evidence>
<dbReference type="WBParaSite" id="Gr19_v10_g4815.t1">
    <property type="protein sequence ID" value="Gr19_v10_g4815.t1"/>
    <property type="gene ID" value="Gr19_v10_g4815"/>
</dbReference>
<dbReference type="PROSITE" id="PS50297">
    <property type="entry name" value="ANK_REP_REGION"/>
    <property type="match status" value="2"/>
</dbReference>
<dbReference type="InterPro" id="IPR002110">
    <property type="entry name" value="Ankyrin_rpt"/>
</dbReference>
<feature type="repeat" description="ANK" evidence="3">
    <location>
        <begin position="139"/>
        <end position="171"/>
    </location>
</feature>
<dbReference type="SMART" id="SM00248">
    <property type="entry name" value="ANK"/>
    <property type="match status" value="5"/>
</dbReference>